<evidence type="ECO:0000259" key="1">
    <source>
        <dbReference type="Pfam" id="PF13391"/>
    </source>
</evidence>
<organism evidence="3 4">
    <name type="scientific">Novilysobacter erysipheiresistens</name>
    <dbReference type="NCBI Taxonomy" id="1749332"/>
    <lineage>
        <taxon>Bacteria</taxon>
        <taxon>Pseudomonadati</taxon>
        <taxon>Pseudomonadota</taxon>
        <taxon>Gammaproteobacteria</taxon>
        <taxon>Lysobacterales</taxon>
        <taxon>Lysobacteraceae</taxon>
        <taxon>Novilysobacter</taxon>
    </lineage>
</organism>
<gene>
    <name evidence="3" type="ORF">SNE34_07080</name>
</gene>
<dbReference type="GO" id="GO:0004519">
    <property type="term" value="F:endonuclease activity"/>
    <property type="evidence" value="ECO:0007669"/>
    <property type="project" value="UniProtKB-KW"/>
</dbReference>
<name>A0ABU7YY03_9GAMM</name>
<evidence type="ECO:0000313" key="3">
    <source>
        <dbReference type="EMBL" id="MEG3183769.1"/>
    </source>
</evidence>
<dbReference type="InterPro" id="IPR003615">
    <property type="entry name" value="HNH_nuc"/>
</dbReference>
<dbReference type="InterPro" id="IPR058712">
    <property type="entry name" value="SRA_ScoMcrA"/>
</dbReference>
<evidence type="ECO:0000259" key="2">
    <source>
        <dbReference type="Pfam" id="PF26348"/>
    </source>
</evidence>
<proteinExistence type="predicted"/>
<dbReference type="EMBL" id="JAXGFP010000003">
    <property type="protein sequence ID" value="MEG3183769.1"/>
    <property type="molecule type" value="Genomic_DNA"/>
</dbReference>
<dbReference type="Proteomes" id="UP001355056">
    <property type="component" value="Unassembled WGS sequence"/>
</dbReference>
<feature type="domain" description="ScoMcrA-like SRA" evidence="2">
    <location>
        <begin position="10"/>
        <end position="104"/>
    </location>
</feature>
<dbReference type="Pfam" id="PF13391">
    <property type="entry name" value="HNH_2"/>
    <property type="match status" value="1"/>
</dbReference>
<reference evidence="3 4" key="1">
    <citation type="journal article" date="2016" name="Int. J. Syst. Evol. Microbiol.">
        <title>Lysobacter erysipheiresistens sp. nov., an antagonist of powdery mildew, isolated from tobacco-cultivated soil.</title>
        <authorList>
            <person name="Xie B."/>
            <person name="Li T."/>
            <person name="Lin X."/>
            <person name="Wang C.J."/>
            <person name="Chen Y.J."/>
            <person name="Liu W.J."/>
            <person name="Zhao Z.W."/>
        </authorList>
    </citation>
    <scope>NUCLEOTIDE SEQUENCE [LARGE SCALE GENOMIC DNA]</scope>
    <source>
        <strain evidence="3 4">RS-LYSO-3</strain>
    </source>
</reference>
<dbReference type="Pfam" id="PF26348">
    <property type="entry name" value="SRA_ScoMcrA"/>
    <property type="match status" value="1"/>
</dbReference>
<evidence type="ECO:0000313" key="4">
    <source>
        <dbReference type="Proteomes" id="UP001355056"/>
    </source>
</evidence>
<keyword evidence="3" id="KW-0378">Hydrolase</keyword>
<dbReference type="EC" id="3.1.-.-" evidence="3"/>
<feature type="domain" description="HNH nuclease" evidence="1">
    <location>
        <begin position="153"/>
        <end position="206"/>
    </location>
</feature>
<comment type="caution">
    <text evidence="3">The sequence shown here is derived from an EMBL/GenBank/DDBJ whole genome shotgun (WGS) entry which is preliminary data.</text>
</comment>
<accession>A0ABU7YY03</accession>
<keyword evidence="4" id="KW-1185">Reference proteome</keyword>
<protein>
    <submittedName>
        <fullName evidence="3">HNH endonuclease signature motif containing protein</fullName>
        <ecNumber evidence="3">3.1.-.-</ecNumber>
    </submittedName>
</protein>
<keyword evidence="3" id="KW-0255">Endonuclease</keyword>
<dbReference type="RefSeq" id="WP_332616072.1">
    <property type="nucleotide sequence ID" value="NZ_JAXGFP010000003.1"/>
</dbReference>
<sequence>MILFTGEAGATHGYHDFWDDDGVLHYFGEGQVGDMTYSGGNRAILRHDVEGKVLLLFQMMGKGRPYRFLGEFQLAGQPYEKPGVPDTRGDLRTAIVFPLRPILHEVTPFEATQVGEAANEELALGSTVALRLSEVRKKQSLFRRRLIGVEKECRLTGVRDLRFLRASHIKPWSECGTAAERVDGHNGLLLTPTADLLFDHGWITFEDKGTLVPSQLLPSDVVKRIGFSVHSGRKCGAFTQQQNQYLEYHRNKVFEKKLAQTDDPVATLIETLGARPGYAGTP</sequence>
<keyword evidence="3" id="KW-0540">Nuclease</keyword>
<dbReference type="GO" id="GO:0016787">
    <property type="term" value="F:hydrolase activity"/>
    <property type="evidence" value="ECO:0007669"/>
    <property type="project" value="UniProtKB-KW"/>
</dbReference>